<name>A0A834ISL9_RHYFE</name>
<sequence>MRKSEHERIPKEISVTGNVEKVMNQLDYSSNSIVLDRGHSFGARIDGEEIIDDEVEIIKSSLGFWRSNDALKRIPKIIPEIFEIFEIRQRRAELAKSAVEISRPDRYFFSGEIKGAAALEAPHFHHHHTHPL</sequence>
<protein>
    <submittedName>
        <fullName evidence="1">Uncharacterized protein</fullName>
    </submittedName>
</protein>
<accession>A0A834ISL9</accession>
<reference evidence="1" key="1">
    <citation type="submission" date="2020-08" db="EMBL/GenBank/DDBJ databases">
        <title>Genome sequencing and assembly of the red palm weevil Rhynchophorus ferrugineus.</title>
        <authorList>
            <person name="Dias G.B."/>
            <person name="Bergman C.M."/>
            <person name="Manee M."/>
        </authorList>
    </citation>
    <scope>NUCLEOTIDE SEQUENCE</scope>
    <source>
        <strain evidence="1">AA-2017</strain>
        <tissue evidence="1">Whole larva</tissue>
    </source>
</reference>
<organism evidence="1 2">
    <name type="scientific">Rhynchophorus ferrugineus</name>
    <name type="common">Red palm weevil</name>
    <name type="synonym">Curculio ferrugineus</name>
    <dbReference type="NCBI Taxonomy" id="354439"/>
    <lineage>
        <taxon>Eukaryota</taxon>
        <taxon>Metazoa</taxon>
        <taxon>Ecdysozoa</taxon>
        <taxon>Arthropoda</taxon>
        <taxon>Hexapoda</taxon>
        <taxon>Insecta</taxon>
        <taxon>Pterygota</taxon>
        <taxon>Neoptera</taxon>
        <taxon>Endopterygota</taxon>
        <taxon>Coleoptera</taxon>
        <taxon>Polyphaga</taxon>
        <taxon>Cucujiformia</taxon>
        <taxon>Curculionidae</taxon>
        <taxon>Dryophthorinae</taxon>
        <taxon>Rhynchophorus</taxon>
    </lineage>
</organism>
<gene>
    <name evidence="1" type="ORF">GWI33_010484</name>
</gene>
<dbReference type="Proteomes" id="UP000625711">
    <property type="component" value="Unassembled WGS sequence"/>
</dbReference>
<dbReference type="EMBL" id="JAACXV010000051">
    <property type="protein sequence ID" value="KAF7285575.1"/>
    <property type="molecule type" value="Genomic_DNA"/>
</dbReference>
<comment type="caution">
    <text evidence="1">The sequence shown here is derived from an EMBL/GenBank/DDBJ whole genome shotgun (WGS) entry which is preliminary data.</text>
</comment>
<proteinExistence type="predicted"/>
<keyword evidence="2" id="KW-1185">Reference proteome</keyword>
<evidence type="ECO:0000313" key="1">
    <source>
        <dbReference type="EMBL" id="KAF7285575.1"/>
    </source>
</evidence>
<evidence type="ECO:0000313" key="2">
    <source>
        <dbReference type="Proteomes" id="UP000625711"/>
    </source>
</evidence>
<dbReference type="AlphaFoldDB" id="A0A834ISL9"/>